<dbReference type="Proteomes" id="UP000054560">
    <property type="component" value="Unassembled WGS sequence"/>
</dbReference>
<reference evidence="8 9" key="1">
    <citation type="submission" date="2011-02" db="EMBL/GenBank/DDBJ databases">
        <title>The Genome Sequence of Sphaeroforma arctica JP610.</title>
        <authorList>
            <consortium name="The Broad Institute Genome Sequencing Platform"/>
            <person name="Russ C."/>
            <person name="Cuomo C."/>
            <person name="Young S.K."/>
            <person name="Zeng Q."/>
            <person name="Gargeya S."/>
            <person name="Alvarado L."/>
            <person name="Berlin A."/>
            <person name="Chapman S.B."/>
            <person name="Chen Z."/>
            <person name="Freedman E."/>
            <person name="Gellesch M."/>
            <person name="Goldberg J."/>
            <person name="Griggs A."/>
            <person name="Gujja S."/>
            <person name="Heilman E."/>
            <person name="Heiman D."/>
            <person name="Howarth C."/>
            <person name="Mehta T."/>
            <person name="Neiman D."/>
            <person name="Pearson M."/>
            <person name="Roberts A."/>
            <person name="Saif S."/>
            <person name="Shea T."/>
            <person name="Shenoy N."/>
            <person name="Sisk P."/>
            <person name="Stolte C."/>
            <person name="Sykes S."/>
            <person name="White J."/>
            <person name="Yandava C."/>
            <person name="Burger G."/>
            <person name="Gray M.W."/>
            <person name="Holland P.W.H."/>
            <person name="King N."/>
            <person name="Lang F.B.F."/>
            <person name="Roger A.J."/>
            <person name="Ruiz-Trillo I."/>
            <person name="Haas B."/>
            <person name="Nusbaum C."/>
            <person name="Birren B."/>
        </authorList>
    </citation>
    <scope>NUCLEOTIDE SEQUENCE [LARGE SCALE GENOMIC DNA]</scope>
    <source>
        <strain evidence="8 9">JP610</strain>
    </source>
</reference>
<dbReference type="PROSITE" id="PS00138">
    <property type="entry name" value="SUBTILASE_SER"/>
    <property type="match status" value="1"/>
</dbReference>
<dbReference type="EMBL" id="KQ242015">
    <property type="protein sequence ID" value="KNC81615.1"/>
    <property type="molecule type" value="Genomic_DNA"/>
</dbReference>
<dbReference type="GO" id="GO:0004252">
    <property type="term" value="F:serine-type endopeptidase activity"/>
    <property type="evidence" value="ECO:0007669"/>
    <property type="project" value="UniProtKB-UniRule"/>
</dbReference>
<gene>
    <name evidence="8" type="ORF">SARC_06071</name>
</gene>
<dbReference type="PRINTS" id="PR00723">
    <property type="entry name" value="SUBTILISIN"/>
</dbReference>
<evidence type="ECO:0000256" key="4">
    <source>
        <dbReference type="ARBA" id="ARBA00022825"/>
    </source>
</evidence>
<dbReference type="GO" id="GO:0006508">
    <property type="term" value="P:proteolysis"/>
    <property type="evidence" value="ECO:0007669"/>
    <property type="project" value="UniProtKB-KW"/>
</dbReference>
<feature type="active site" description="Charge relay system" evidence="5">
    <location>
        <position position="373"/>
    </location>
</feature>
<evidence type="ECO:0000256" key="5">
    <source>
        <dbReference type="PROSITE-ProRule" id="PRU01240"/>
    </source>
</evidence>
<name>A0A0L0FXR4_9EUKA</name>
<dbReference type="GO" id="GO:0005615">
    <property type="term" value="C:extracellular space"/>
    <property type="evidence" value="ECO:0007669"/>
    <property type="project" value="TreeGrafter"/>
</dbReference>
<proteinExistence type="inferred from homology"/>
<keyword evidence="9" id="KW-1185">Reference proteome</keyword>
<protein>
    <recommendedName>
        <fullName evidence="7">Peptidase S8/S53 domain-containing protein</fullName>
    </recommendedName>
</protein>
<dbReference type="InterPro" id="IPR023828">
    <property type="entry name" value="Peptidase_S8_Ser-AS"/>
</dbReference>
<sequence>MDSKLQNPQNDLEQRIKDHGLQHQIEKLEDMEIEEFGTSFDSYIALHSEWFEGLETDFAEFFGTDGEVEALEFITQYYPQHSIPAHTVERRRQRKNNKKICYTDDVWPWTYYEYPDWEDLPPDNFMHWQMSRISRRTLSVEDDPVPVRHLMEGGSDVIVYVVDTGINPHSSFGNRLYPMYNHFDTEYIKDQVLMPSQDAGDGVGHGTLVAAAAAGSELGVAINSEIRNVKVFDKAGWGTSYTIFKGLFSIYEEVVTENRKRKKKRDDRKRVVVLSLSGPPSDAIDALLIELYNLDVVVVAAAGNVDDSGNMDACASTPQRNPTVITVGSVDASDLQSAWSKRGSCVDILAPGEKIVTASHTDASGFIEVSGTSFSAPIVAGVMASLWSKQRLLTARQVKSVLIAASTPGEINMGPNDGTPNLLLFAPISVKSLKIQKGGVLEELSAFDVLLGDTIHWDQVFSLKRKRYHRGSMVDWLEDGLNFKKNMYVSWLAGRVDTPALFFEWLETQTDTWGLGPLAEWLSERRYHGSSYSIERRRWRGRRRATDLEVSEFQVTHGAYVGGAFDSYVENARTWAEGAYSAWQSAKDLGQTISGFRQWMLEGYFPGSNLYSAFVSATERSRHVGSTATIHFDDKGRNILLWAGNAILIYDRQGNAFVEHLQGEVSFISRQEALPGQLPMHADVFAQSVGNPNIRMWDESSEFGLVDGQGWVYSRRKRHSGR</sequence>
<evidence type="ECO:0000313" key="8">
    <source>
        <dbReference type="EMBL" id="KNC81615.1"/>
    </source>
</evidence>
<dbReference type="InterPro" id="IPR000209">
    <property type="entry name" value="Peptidase_S8/S53_dom"/>
</dbReference>
<evidence type="ECO:0000256" key="3">
    <source>
        <dbReference type="ARBA" id="ARBA00022801"/>
    </source>
</evidence>
<dbReference type="PANTHER" id="PTHR43806:SF11">
    <property type="entry name" value="CEREVISIN-RELATED"/>
    <property type="match status" value="1"/>
</dbReference>
<dbReference type="Gene3D" id="3.40.50.200">
    <property type="entry name" value="Peptidase S8/S53 domain"/>
    <property type="match status" value="1"/>
</dbReference>
<keyword evidence="3 5" id="KW-0378">Hydrolase</keyword>
<dbReference type="InterPro" id="IPR050131">
    <property type="entry name" value="Peptidase_S8_subtilisin-like"/>
</dbReference>
<evidence type="ECO:0000313" key="9">
    <source>
        <dbReference type="Proteomes" id="UP000054560"/>
    </source>
</evidence>
<dbReference type="AlphaFoldDB" id="A0A0L0FXR4"/>
<dbReference type="SUPFAM" id="SSF52743">
    <property type="entry name" value="Subtilisin-like"/>
    <property type="match status" value="1"/>
</dbReference>
<feature type="active site" description="Charge relay system" evidence="5">
    <location>
        <position position="163"/>
    </location>
</feature>
<dbReference type="eggNOG" id="KOG1153">
    <property type="taxonomic scope" value="Eukaryota"/>
</dbReference>
<evidence type="ECO:0000256" key="1">
    <source>
        <dbReference type="ARBA" id="ARBA00011073"/>
    </source>
</evidence>
<dbReference type="InterPro" id="IPR015500">
    <property type="entry name" value="Peptidase_S8_subtilisin-rel"/>
</dbReference>
<comment type="similarity">
    <text evidence="1 5 6">Belongs to the peptidase S8 family.</text>
</comment>
<feature type="active site" description="Charge relay system" evidence="5">
    <location>
        <position position="205"/>
    </location>
</feature>
<evidence type="ECO:0000259" key="7">
    <source>
        <dbReference type="Pfam" id="PF00082"/>
    </source>
</evidence>
<keyword evidence="2 5" id="KW-0645">Protease</keyword>
<evidence type="ECO:0000256" key="6">
    <source>
        <dbReference type="RuleBase" id="RU003355"/>
    </source>
</evidence>
<dbReference type="OrthoDB" id="19448at2759"/>
<feature type="domain" description="Peptidase S8/S53" evidence="7">
    <location>
        <begin position="154"/>
        <end position="409"/>
    </location>
</feature>
<evidence type="ECO:0000256" key="2">
    <source>
        <dbReference type="ARBA" id="ARBA00022670"/>
    </source>
</evidence>
<organism evidence="8 9">
    <name type="scientific">Sphaeroforma arctica JP610</name>
    <dbReference type="NCBI Taxonomy" id="667725"/>
    <lineage>
        <taxon>Eukaryota</taxon>
        <taxon>Ichthyosporea</taxon>
        <taxon>Ichthyophonida</taxon>
        <taxon>Sphaeroforma</taxon>
    </lineage>
</organism>
<dbReference type="GeneID" id="25906575"/>
<dbReference type="InterPro" id="IPR023827">
    <property type="entry name" value="Peptidase_S8_Asp-AS"/>
</dbReference>
<keyword evidence="4 5" id="KW-0720">Serine protease</keyword>
<dbReference type="PROSITE" id="PS51892">
    <property type="entry name" value="SUBTILASE"/>
    <property type="match status" value="1"/>
</dbReference>
<dbReference type="InterPro" id="IPR036852">
    <property type="entry name" value="Peptidase_S8/S53_dom_sf"/>
</dbReference>
<dbReference type="Pfam" id="PF00082">
    <property type="entry name" value="Peptidase_S8"/>
    <property type="match status" value="1"/>
</dbReference>
<dbReference type="STRING" id="667725.A0A0L0FXR4"/>
<dbReference type="PANTHER" id="PTHR43806">
    <property type="entry name" value="PEPTIDASE S8"/>
    <property type="match status" value="1"/>
</dbReference>
<dbReference type="RefSeq" id="XP_014155517.1">
    <property type="nucleotide sequence ID" value="XM_014300042.1"/>
</dbReference>
<dbReference type="PROSITE" id="PS00136">
    <property type="entry name" value="SUBTILASE_ASP"/>
    <property type="match status" value="1"/>
</dbReference>
<accession>A0A0L0FXR4</accession>